<accession>A0ABY4J6V6</accession>
<dbReference type="InterPro" id="IPR032818">
    <property type="entry name" value="DedA-like"/>
</dbReference>
<evidence type="ECO:0000256" key="3">
    <source>
        <dbReference type="ARBA" id="ARBA00022475"/>
    </source>
</evidence>
<keyword evidence="3 7" id="KW-1003">Cell membrane</keyword>
<evidence type="ECO:0000313" key="10">
    <source>
        <dbReference type="Proteomes" id="UP000829647"/>
    </source>
</evidence>
<feature type="transmembrane region" description="Helical" evidence="7">
    <location>
        <begin position="69"/>
        <end position="92"/>
    </location>
</feature>
<comment type="subcellular location">
    <subcellularLocation>
        <location evidence="1 7">Cell membrane</location>
        <topology evidence="1 7">Multi-pass membrane protein</topology>
    </subcellularLocation>
</comment>
<dbReference type="PANTHER" id="PTHR30353">
    <property type="entry name" value="INNER MEMBRANE PROTEIN DEDA-RELATED"/>
    <property type="match status" value="1"/>
</dbReference>
<protein>
    <submittedName>
        <fullName evidence="9">DedA family protein</fullName>
    </submittedName>
</protein>
<feature type="domain" description="VTT" evidence="8">
    <location>
        <begin position="49"/>
        <end position="175"/>
    </location>
</feature>
<feature type="transmembrane region" description="Helical" evidence="7">
    <location>
        <begin position="156"/>
        <end position="177"/>
    </location>
</feature>
<evidence type="ECO:0000256" key="2">
    <source>
        <dbReference type="ARBA" id="ARBA00010792"/>
    </source>
</evidence>
<keyword evidence="6 7" id="KW-0472">Membrane</keyword>
<organism evidence="9 10">
    <name type="scientific">Hymenobacter sublimis</name>
    <dbReference type="NCBI Taxonomy" id="2933777"/>
    <lineage>
        <taxon>Bacteria</taxon>
        <taxon>Pseudomonadati</taxon>
        <taxon>Bacteroidota</taxon>
        <taxon>Cytophagia</taxon>
        <taxon>Cytophagales</taxon>
        <taxon>Hymenobacteraceae</taxon>
        <taxon>Hymenobacter</taxon>
    </lineage>
</organism>
<dbReference type="PANTHER" id="PTHR30353:SF0">
    <property type="entry name" value="TRANSMEMBRANE PROTEIN"/>
    <property type="match status" value="1"/>
</dbReference>
<gene>
    <name evidence="9" type="ORF">MWH26_15395</name>
</gene>
<evidence type="ECO:0000256" key="5">
    <source>
        <dbReference type="ARBA" id="ARBA00022989"/>
    </source>
</evidence>
<dbReference type="InterPro" id="IPR058127">
    <property type="entry name" value="DedA"/>
</dbReference>
<dbReference type="Proteomes" id="UP000829647">
    <property type="component" value="Chromosome"/>
</dbReference>
<dbReference type="EMBL" id="CP095848">
    <property type="protein sequence ID" value="UPL48565.1"/>
    <property type="molecule type" value="Genomic_DNA"/>
</dbReference>
<sequence length="219" mass="24203">MEILKHLLDFILHLDKHLAEIIQDYGAWTYAILFLIIFVETGVVVLPFLPGDSLLFAAGSLAALPGSPLNVWAMMGLLILAAVLGDTLNYHIGDYLGPRVFRENSRFLKRAHLEKTQAFYQKHGAKTIILARFIPIIRTFAPFVAGVGTMSYTKFLSYNLVGAVLWVVLLTGAGYFFGQIPIVQKNFSLVVLAIIVLSVLPAVFEFVKARRPSGSRPVA</sequence>
<proteinExistence type="inferred from homology"/>
<feature type="transmembrane region" description="Helical" evidence="7">
    <location>
        <begin position="129"/>
        <end position="150"/>
    </location>
</feature>
<evidence type="ECO:0000259" key="8">
    <source>
        <dbReference type="Pfam" id="PF09335"/>
    </source>
</evidence>
<dbReference type="RefSeq" id="WP_244697513.1">
    <property type="nucleotide sequence ID" value="NZ_CP095848.1"/>
</dbReference>
<evidence type="ECO:0000256" key="1">
    <source>
        <dbReference type="ARBA" id="ARBA00004651"/>
    </source>
</evidence>
<keyword evidence="4 7" id="KW-0812">Transmembrane</keyword>
<reference evidence="9 10" key="1">
    <citation type="submission" date="2022-04" db="EMBL/GenBank/DDBJ databases">
        <title>Hymenobacter sp. isolated from the air.</title>
        <authorList>
            <person name="Won M."/>
            <person name="Lee C.-M."/>
            <person name="Woen H.-Y."/>
            <person name="Kwon S.-W."/>
        </authorList>
    </citation>
    <scope>NUCLEOTIDE SEQUENCE [LARGE SCALE GENOMIC DNA]</scope>
    <source>
        <strain evidence="10">5516 S-25</strain>
    </source>
</reference>
<feature type="transmembrane region" description="Helical" evidence="7">
    <location>
        <begin position="27"/>
        <end position="49"/>
    </location>
</feature>
<feature type="transmembrane region" description="Helical" evidence="7">
    <location>
        <begin position="189"/>
        <end position="207"/>
    </location>
</feature>
<evidence type="ECO:0000313" key="9">
    <source>
        <dbReference type="EMBL" id="UPL48565.1"/>
    </source>
</evidence>
<dbReference type="InterPro" id="IPR032816">
    <property type="entry name" value="VTT_dom"/>
</dbReference>
<evidence type="ECO:0000256" key="7">
    <source>
        <dbReference type="RuleBase" id="RU367016"/>
    </source>
</evidence>
<name>A0ABY4J6V6_9BACT</name>
<keyword evidence="5 7" id="KW-1133">Transmembrane helix</keyword>
<comment type="similarity">
    <text evidence="2 7">Belongs to the DedA family.</text>
</comment>
<evidence type="ECO:0000256" key="6">
    <source>
        <dbReference type="ARBA" id="ARBA00023136"/>
    </source>
</evidence>
<evidence type="ECO:0000256" key="4">
    <source>
        <dbReference type="ARBA" id="ARBA00022692"/>
    </source>
</evidence>
<dbReference type="Pfam" id="PF09335">
    <property type="entry name" value="VTT_dom"/>
    <property type="match status" value="1"/>
</dbReference>
<keyword evidence="10" id="KW-1185">Reference proteome</keyword>
<dbReference type="NCBIfam" id="NF008102">
    <property type="entry name" value="PRK10847.1"/>
    <property type="match status" value="1"/>
</dbReference>